<evidence type="ECO:0000313" key="3">
    <source>
        <dbReference type="Proteomes" id="UP000717696"/>
    </source>
</evidence>
<comment type="caution">
    <text evidence="2">The sequence shown here is derived from an EMBL/GenBank/DDBJ whole genome shotgun (WGS) entry which is preliminary data.</text>
</comment>
<feature type="region of interest" description="Disordered" evidence="1">
    <location>
        <begin position="44"/>
        <end position="110"/>
    </location>
</feature>
<proteinExistence type="predicted"/>
<accession>A0A9P9IJ65</accession>
<dbReference type="EMBL" id="JAGMUU010000026">
    <property type="protein sequence ID" value="KAH7122177.1"/>
    <property type="molecule type" value="Genomic_DNA"/>
</dbReference>
<gene>
    <name evidence="2" type="ORF">B0J13DRAFT_567077</name>
</gene>
<sequence>MLPERLKGGHTLHQRVSEAHQSHSTSRFKNVFRIPRALAYRLRSRSAHQGNPDKSGSNHNDPNQSDPNQSDPNHDDRDDQSRHRSIGGFAKRKPSLPPFKYHPNPIGEDNLREPLSAKQLLVHTGYAFIVFTRGQSRGNGGQSTSQGGNGKRVSWQGSWPSSMKRKGKQRDDDHPNKKPRDDPPDGKDSKKQKPGEADKDHKLACPFYLRDRSTHAKCRHYKFRSVADIRQHLERVHKQPLHCLICKHIFGEGREDARSRKQLEEHIRQRNCVNSEDEVPGLTNAEIQRLKNHDGRPGNIVDNWNNLWNMLFPGVQHPESPYHTRSDFQDKFQHYLDTIWESPVGQAVAPEERQAMKYWCPRFAALISDFEAMPSRPIASAFETPFPVQDSTPDPPPTTPIQTMRPITPPGSTVIDLVSSTLPLVDIDIEEPVSEWIRQQLEPLFPPPPPWRYFSNSENSAQAHYHDNNRYQGVPQDPNPNMGYHPSVFFLCPPEDQTRQMPTNPASLTCQHAQHQDHDESSGDGGVAFDSPGTEDYP</sequence>
<feature type="region of interest" description="Disordered" evidence="1">
    <location>
        <begin position="1"/>
        <end position="30"/>
    </location>
</feature>
<feature type="compositionally biased region" description="Polar residues" evidence="1">
    <location>
        <begin position="48"/>
        <end position="71"/>
    </location>
</feature>
<evidence type="ECO:0000313" key="2">
    <source>
        <dbReference type="EMBL" id="KAH7122177.1"/>
    </source>
</evidence>
<feature type="compositionally biased region" description="Basic and acidic residues" evidence="1">
    <location>
        <begin position="169"/>
        <end position="202"/>
    </location>
</feature>
<feature type="compositionally biased region" description="Low complexity" evidence="1">
    <location>
        <begin position="135"/>
        <end position="146"/>
    </location>
</feature>
<feature type="compositionally biased region" description="Polar residues" evidence="1">
    <location>
        <begin position="499"/>
        <end position="513"/>
    </location>
</feature>
<organism evidence="2 3">
    <name type="scientific">Dactylonectria estremocensis</name>
    <dbReference type="NCBI Taxonomy" id="1079267"/>
    <lineage>
        <taxon>Eukaryota</taxon>
        <taxon>Fungi</taxon>
        <taxon>Dikarya</taxon>
        <taxon>Ascomycota</taxon>
        <taxon>Pezizomycotina</taxon>
        <taxon>Sordariomycetes</taxon>
        <taxon>Hypocreomycetidae</taxon>
        <taxon>Hypocreales</taxon>
        <taxon>Nectriaceae</taxon>
        <taxon>Dactylonectria</taxon>
    </lineage>
</organism>
<keyword evidence="3" id="KW-1185">Reference proteome</keyword>
<protein>
    <recommendedName>
        <fullName evidence="4">C2H2-type domain-containing protein</fullName>
    </recommendedName>
</protein>
<dbReference type="PANTHER" id="PTHR38166:SF1">
    <property type="entry name" value="C2H2-TYPE DOMAIN-CONTAINING PROTEIN"/>
    <property type="match status" value="1"/>
</dbReference>
<evidence type="ECO:0008006" key="4">
    <source>
        <dbReference type="Google" id="ProtNLM"/>
    </source>
</evidence>
<reference evidence="2" key="1">
    <citation type="journal article" date="2021" name="Nat. Commun.">
        <title>Genetic determinants of endophytism in the Arabidopsis root mycobiome.</title>
        <authorList>
            <person name="Mesny F."/>
            <person name="Miyauchi S."/>
            <person name="Thiergart T."/>
            <person name="Pickel B."/>
            <person name="Atanasova L."/>
            <person name="Karlsson M."/>
            <person name="Huettel B."/>
            <person name="Barry K.W."/>
            <person name="Haridas S."/>
            <person name="Chen C."/>
            <person name="Bauer D."/>
            <person name="Andreopoulos W."/>
            <person name="Pangilinan J."/>
            <person name="LaButti K."/>
            <person name="Riley R."/>
            <person name="Lipzen A."/>
            <person name="Clum A."/>
            <person name="Drula E."/>
            <person name="Henrissat B."/>
            <person name="Kohler A."/>
            <person name="Grigoriev I.V."/>
            <person name="Martin F.M."/>
            <person name="Hacquard S."/>
        </authorList>
    </citation>
    <scope>NUCLEOTIDE SEQUENCE</scope>
    <source>
        <strain evidence="2">MPI-CAGE-AT-0021</strain>
    </source>
</reference>
<feature type="region of interest" description="Disordered" evidence="1">
    <location>
        <begin position="135"/>
        <end position="202"/>
    </location>
</feature>
<evidence type="ECO:0000256" key="1">
    <source>
        <dbReference type="SAM" id="MobiDB-lite"/>
    </source>
</evidence>
<dbReference type="Proteomes" id="UP000717696">
    <property type="component" value="Unassembled WGS sequence"/>
</dbReference>
<feature type="compositionally biased region" description="Basic and acidic residues" evidence="1">
    <location>
        <begin position="72"/>
        <end position="82"/>
    </location>
</feature>
<name>A0A9P9IJ65_9HYPO</name>
<dbReference type="PANTHER" id="PTHR38166">
    <property type="entry name" value="C2H2-TYPE DOMAIN-CONTAINING PROTEIN-RELATED"/>
    <property type="match status" value="1"/>
</dbReference>
<dbReference type="AlphaFoldDB" id="A0A9P9IJ65"/>
<feature type="region of interest" description="Disordered" evidence="1">
    <location>
        <begin position="494"/>
        <end position="538"/>
    </location>
</feature>
<dbReference type="OrthoDB" id="5106864at2759"/>